<evidence type="ECO:0000259" key="9">
    <source>
        <dbReference type="Pfam" id="PF19244"/>
    </source>
</evidence>
<evidence type="ECO:0000256" key="5">
    <source>
        <dbReference type="ARBA" id="ARBA00022840"/>
    </source>
</evidence>
<evidence type="ECO:0000256" key="6">
    <source>
        <dbReference type="ARBA" id="ARBA00022844"/>
    </source>
</evidence>
<evidence type="ECO:0000256" key="8">
    <source>
        <dbReference type="SAM" id="MobiDB-lite"/>
    </source>
</evidence>
<dbReference type="InterPro" id="IPR045355">
    <property type="entry name" value="PolyA_pol_cat_su"/>
</dbReference>
<accession>A0A6C0FA25</accession>
<organism evidence="10">
    <name type="scientific">viral metagenome</name>
    <dbReference type="NCBI Taxonomy" id="1070528"/>
    <lineage>
        <taxon>unclassified sequences</taxon>
        <taxon>metagenomes</taxon>
        <taxon>organismal metagenomes</taxon>
    </lineage>
</organism>
<protein>
    <recommendedName>
        <fullName evidence="9">Poly(A) polymerase catalytic subunit domain-containing protein</fullName>
    </recommendedName>
</protein>
<evidence type="ECO:0000256" key="7">
    <source>
        <dbReference type="ARBA" id="ARBA00023163"/>
    </source>
</evidence>
<name>A0A6C0FA25_9ZZZZ</name>
<dbReference type="AlphaFoldDB" id="A0A6C0FA25"/>
<proteinExistence type="predicted"/>
<dbReference type="GO" id="GO:0016740">
    <property type="term" value="F:transferase activity"/>
    <property type="evidence" value="ECO:0007669"/>
    <property type="project" value="UniProtKB-KW"/>
</dbReference>
<dbReference type="EMBL" id="MN738796">
    <property type="protein sequence ID" value="QHT37409.1"/>
    <property type="molecule type" value="Genomic_DNA"/>
</dbReference>
<reference evidence="10" key="1">
    <citation type="journal article" date="2020" name="Nature">
        <title>Giant virus diversity and host interactions through global metagenomics.</title>
        <authorList>
            <person name="Schulz F."/>
            <person name="Roux S."/>
            <person name="Paez-Espino D."/>
            <person name="Jungbluth S."/>
            <person name="Walsh D.A."/>
            <person name="Denef V.J."/>
            <person name="McMahon K.D."/>
            <person name="Konstantinidis K.T."/>
            <person name="Eloe-Fadrosh E.A."/>
            <person name="Kyrpides N.C."/>
            <person name="Woyke T."/>
        </authorList>
    </citation>
    <scope>NUCLEOTIDE SEQUENCE</scope>
    <source>
        <strain evidence="10">GVMAG-S-ERX555997-44</strain>
    </source>
</reference>
<evidence type="ECO:0000256" key="4">
    <source>
        <dbReference type="ARBA" id="ARBA00022741"/>
    </source>
</evidence>
<keyword evidence="7" id="KW-0804">Transcription</keyword>
<comment type="subcellular location">
    <subcellularLocation>
        <location evidence="1">Virion</location>
    </subcellularLocation>
</comment>
<feature type="domain" description="Poly(A) polymerase catalytic subunit" evidence="9">
    <location>
        <begin position="41"/>
        <end position="171"/>
    </location>
</feature>
<keyword evidence="6" id="KW-0946">Virion</keyword>
<sequence length="488" mass="57738">MDCKMNFEECELAILRSAVDSIDKEKGKKKINNPEIKTIIDIVENFLKKKKLICYGGTAINNLLPKEAQFYNKDIEIPDYDFFSPNPVEHAKELADIYYKKGFTEVEAKSGVHAGTFKVFVNYIPVADITYLVPELFKTLKKDSRIREGIYYTSPNYLRMLMYLELSRPMGDVSRWEKVLKRLTLLNKHFPLNGDACGSEKIQRIFEIGVKKEKIFEGKSLKKYLISDKEKMTKKKLKELQENVFKITLNTLIDEGCVFFGAYANKLYYKTIKRKSRKKDISKIPDFDVLSTEPKKTAKILKEKLLEHGYKNVTINKKKGLGEVIAAHYEVRIGRETIIFIYEPLACHSYNVLRLNKKNVRIATIDTMLSFYLAFMFVDREYYMKNRILCMCEYLFKTQKRNKLKQKGLLKRFSIDCYGEQLTIEKMRAEKSTMFNKLKNDRKSKKYEWWFLRYIPHQIAERKNFMRKKTKKIKPKRKTTKRKKTKKK</sequence>
<evidence type="ECO:0000256" key="1">
    <source>
        <dbReference type="ARBA" id="ARBA00004328"/>
    </source>
</evidence>
<dbReference type="GO" id="GO:0006397">
    <property type="term" value="P:mRNA processing"/>
    <property type="evidence" value="ECO:0007669"/>
    <property type="project" value="UniProtKB-KW"/>
</dbReference>
<evidence type="ECO:0000256" key="2">
    <source>
        <dbReference type="ARBA" id="ARBA00022664"/>
    </source>
</evidence>
<dbReference type="GO" id="GO:0044423">
    <property type="term" value="C:virion component"/>
    <property type="evidence" value="ECO:0007669"/>
    <property type="project" value="UniProtKB-KW"/>
</dbReference>
<keyword evidence="4" id="KW-0547">Nucleotide-binding</keyword>
<dbReference type="Pfam" id="PF19244">
    <property type="entry name" value="Poly_A_pol_cat"/>
    <property type="match status" value="1"/>
</dbReference>
<feature type="region of interest" description="Disordered" evidence="8">
    <location>
        <begin position="468"/>
        <end position="488"/>
    </location>
</feature>
<evidence type="ECO:0000313" key="10">
    <source>
        <dbReference type="EMBL" id="QHT37409.1"/>
    </source>
</evidence>
<dbReference type="GO" id="GO:0005524">
    <property type="term" value="F:ATP binding"/>
    <property type="evidence" value="ECO:0007669"/>
    <property type="project" value="UniProtKB-KW"/>
</dbReference>
<keyword evidence="3" id="KW-0808">Transferase</keyword>
<keyword evidence="2" id="KW-0507">mRNA processing</keyword>
<keyword evidence="5" id="KW-0067">ATP-binding</keyword>
<evidence type="ECO:0000256" key="3">
    <source>
        <dbReference type="ARBA" id="ARBA00022679"/>
    </source>
</evidence>